<feature type="transmembrane region" description="Helical" evidence="5">
    <location>
        <begin position="344"/>
        <end position="364"/>
    </location>
</feature>
<dbReference type="EMBL" id="JBGBPQ010000008">
    <property type="protein sequence ID" value="KAL1521008.1"/>
    <property type="molecule type" value="Genomic_DNA"/>
</dbReference>
<keyword evidence="2 5" id="KW-0812">Transmembrane</keyword>
<evidence type="ECO:0000256" key="4">
    <source>
        <dbReference type="ARBA" id="ARBA00023136"/>
    </source>
</evidence>
<dbReference type="Proteomes" id="UP001515480">
    <property type="component" value="Unassembled WGS sequence"/>
</dbReference>
<dbReference type="PANTHER" id="PTHR23051">
    <property type="entry name" value="SOLUTE CARRIER FAMILY 35, MEMBER F5"/>
    <property type="match status" value="1"/>
</dbReference>
<feature type="transmembrane region" description="Helical" evidence="5">
    <location>
        <begin position="255"/>
        <end position="273"/>
    </location>
</feature>
<gene>
    <name evidence="7" type="ORF">AB1Y20_022565</name>
</gene>
<evidence type="ECO:0000259" key="6">
    <source>
        <dbReference type="Pfam" id="PF00892"/>
    </source>
</evidence>
<name>A0AB34JJ81_PRYPA</name>
<evidence type="ECO:0000256" key="3">
    <source>
        <dbReference type="ARBA" id="ARBA00022989"/>
    </source>
</evidence>
<feature type="transmembrane region" description="Helical" evidence="5">
    <location>
        <begin position="285"/>
        <end position="308"/>
    </location>
</feature>
<sequence length="411" mass="43629">MVEASAWRSPALAVLWIGSILALAAISIAARLACARLKRCCRLARDSTGNVLGVLLVCAVAVLWTASSVAVQVVFEDVHYRKPFCLTYFCSTMLVVYLPFYPRQLRQIAAFLHCSACAPSSVGPTRYGILGSAPNDGSQPPEHTLEFEGMAAGGGMAVGAVLQLAAELGSLFFIFNYCFNIGLEMTTVSASSVISTSSCLWTLAFSACLLKERISCIKLIAVLLTFCGVCIVVLSDERNHLPPSPLTSSPLAGDAITLLSAVLYGAYATRLKLKVPSELALPMPFLFGLMGLINACLFLPFIGILQHLRIESFVLPQRSALLVMTSNALLGTVAANMLLARAMLLASPLVATVGLSLSIPLAMLSDAARGRAQLSFGLLLGGCCVWTGFIMVSGSATIEERIARLQASRRG</sequence>
<organism evidence="7 8">
    <name type="scientific">Prymnesium parvum</name>
    <name type="common">Toxic golden alga</name>
    <dbReference type="NCBI Taxonomy" id="97485"/>
    <lineage>
        <taxon>Eukaryota</taxon>
        <taxon>Haptista</taxon>
        <taxon>Haptophyta</taxon>
        <taxon>Prymnesiophyceae</taxon>
        <taxon>Prymnesiales</taxon>
        <taxon>Prymnesiaceae</taxon>
        <taxon>Prymnesium</taxon>
    </lineage>
</organism>
<feature type="transmembrane region" description="Helical" evidence="5">
    <location>
        <begin position="376"/>
        <end position="398"/>
    </location>
</feature>
<dbReference type="PANTHER" id="PTHR23051:SF0">
    <property type="entry name" value="SOLUTE CARRIER FAMILY 35 MEMBER F5"/>
    <property type="match status" value="1"/>
</dbReference>
<dbReference type="GO" id="GO:0016020">
    <property type="term" value="C:membrane"/>
    <property type="evidence" value="ECO:0007669"/>
    <property type="project" value="UniProtKB-SubCell"/>
</dbReference>
<feature type="transmembrane region" description="Helical" evidence="5">
    <location>
        <begin position="187"/>
        <end position="210"/>
    </location>
</feature>
<feature type="transmembrane region" description="Helical" evidence="5">
    <location>
        <begin position="51"/>
        <end position="75"/>
    </location>
</feature>
<feature type="transmembrane region" description="Helical" evidence="5">
    <location>
        <begin position="320"/>
        <end position="339"/>
    </location>
</feature>
<feature type="transmembrane region" description="Helical" evidence="5">
    <location>
        <begin position="155"/>
        <end position="175"/>
    </location>
</feature>
<dbReference type="InterPro" id="IPR000620">
    <property type="entry name" value="EamA_dom"/>
</dbReference>
<evidence type="ECO:0000313" key="7">
    <source>
        <dbReference type="EMBL" id="KAL1521008.1"/>
    </source>
</evidence>
<accession>A0AB34JJ81</accession>
<feature type="transmembrane region" description="Helical" evidence="5">
    <location>
        <begin position="217"/>
        <end position="235"/>
    </location>
</feature>
<dbReference type="SUPFAM" id="SSF103481">
    <property type="entry name" value="Multidrug resistance efflux transporter EmrE"/>
    <property type="match status" value="1"/>
</dbReference>
<feature type="domain" description="EamA" evidence="6">
    <location>
        <begin position="172"/>
        <end position="233"/>
    </location>
</feature>
<reference evidence="7 8" key="1">
    <citation type="journal article" date="2024" name="Science">
        <title>Giant polyketide synthase enzymes in the biosynthesis of giant marine polyether toxins.</title>
        <authorList>
            <person name="Fallon T.R."/>
            <person name="Shende V.V."/>
            <person name="Wierzbicki I.H."/>
            <person name="Pendleton A.L."/>
            <person name="Watervoot N.F."/>
            <person name="Auber R.P."/>
            <person name="Gonzalez D.J."/>
            <person name="Wisecaver J.H."/>
            <person name="Moore B.S."/>
        </authorList>
    </citation>
    <scope>NUCLEOTIDE SEQUENCE [LARGE SCALE GENOMIC DNA]</scope>
    <source>
        <strain evidence="7 8">12B1</strain>
    </source>
</reference>
<evidence type="ECO:0000256" key="5">
    <source>
        <dbReference type="SAM" id="Phobius"/>
    </source>
</evidence>
<keyword evidence="3 5" id="KW-1133">Transmembrane helix</keyword>
<comment type="subcellular location">
    <subcellularLocation>
        <location evidence="1">Membrane</location>
        <topology evidence="1">Multi-pass membrane protein</topology>
    </subcellularLocation>
</comment>
<dbReference type="InterPro" id="IPR037185">
    <property type="entry name" value="EmrE-like"/>
</dbReference>
<keyword evidence="4 5" id="KW-0472">Membrane</keyword>
<dbReference type="AlphaFoldDB" id="A0AB34JJ81"/>
<feature type="transmembrane region" description="Helical" evidence="5">
    <location>
        <begin position="81"/>
        <end position="100"/>
    </location>
</feature>
<protein>
    <recommendedName>
        <fullName evidence="6">EamA domain-containing protein</fullName>
    </recommendedName>
</protein>
<keyword evidence="8" id="KW-1185">Reference proteome</keyword>
<evidence type="ECO:0000313" key="8">
    <source>
        <dbReference type="Proteomes" id="UP001515480"/>
    </source>
</evidence>
<proteinExistence type="predicted"/>
<evidence type="ECO:0000256" key="2">
    <source>
        <dbReference type="ARBA" id="ARBA00022692"/>
    </source>
</evidence>
<feature type="transmembrane region" description="Helical" evidence="5">
    <location>
        <begin position="12"/>
        <end position="30"/>
    </location>
</feature>
<dbReference type="Pfam" id="PF00892">
    <property type="entry name" value="EamA"/>
    <property type="match status" value="1"/>
</dbReference>
<comment type="caution">
    <text evidence="7">The sequence shown here is derived from an EMBL/GenBank/DDBJ whole genome shotgun (WGS) entry which is preliminary data.</text>
</comment>
<evidence type="ECO:0000256" key="1">
    <source>
        <dbReference type="ARBA" id="ARBA00004141"/>
    </source>
</evidence>